<sequence>MTRQDILQILNESKEEIKKRYRAELKGVFGSYARGQQKPGSDVDVLVAWDNNAMFPAWACELKRISCLSDNRRPGHLQRYNAYQLTYAP</sequence>
<evidence type="ECO:0000256" key="6">
    <source>
        <dbReference type="ARBA" id="ARBA00022741"/>
    </source>
</evidence>
<comment type="similarity">
    <text evidence="9">Belongs to the MntA antitoxin family.</text>
</comment>
<keyword evidence="7" id="KW-0067">ATP-binding</keyword>
<keyword evidence="2" id="KW-1277">Toxin-antitoxin system</keyword>
<protein>
    <submittedName>
        <fullName evidence="11">Nucleotidyltransferase domain-containing protein</fullName>
    </submittedName>
</protein>
<evidence type="ECO:0000259" key="10">
    <source>
        <dbReference type="Pfam" id="PF01909"/>
    </source>
</evidence>
<dbReference type="Gene3D" id="3.30.460.10">
    <property type="entry name" value="Beta Polymerase, domain 2"/>
    <property type="match status" value="1"/>
</dbReference>
<dbReference type="GO" id="GO:0046872">
    <property type="term" value="F:metal ion binding"/>
    <property type="evidence" value="ECO:0007669"/>
    <property type="project" value="UniProtKB-KW"/>
</dbReference>
<evidence type="ECO:0000256" key="7">
    <source>
        <dbReference type="ARBA" id="ARBA00022840"/>
    </source>
</evidence>
<evidence type="ECO:0000256" key="2">
    <source>
        <dbReference type="ARBA" id="ARBA00022649"/>
    </source>
</evidence>
<dbReference type="Proteomes" id="UP000736328">
    <property type="component" value="Unassembled WGS sequence"/>
</dbReference>
<name>A0A933MK60_UNCT6</name>
<evidence type="ECO:0000256" key="8">
    <source>
        <dbReference type="ARBA" id="ARBA00022842"/>
    </source>
</evidence>
<keyword evidence="4" id="KW-0548">Nucleotidyltransferase</keyword>
<dbReference type="Pfam" id="PF01909">
    <property type="entry name" value="NTP_transf_2"/>
    <property type="match status" value="1"/>
</dbReference>
<evidence type="ECO:0000256" key="4">
    <source>
        <dbReference type="ARBA" id="ARBA00022695"/>
    </source>
</evidence>
<comment type="caution">
    <text evidence="11">The sequence shown here is derived from an EMBL/GenBank/DDBJ whole genome shotgun (WGS) entry which is preliminary data.</text>
</comment>
<dbReference type="AlphaFoldDB" id="A0A933MK60"/>
<dbReference type="InterPro" id="IPR002934">
    <property type="entry name" value="Polymerase_NTP_transf_dom"/>
</dbReference>
<evidence type="ECO:0000256" key="3">
    <source>
        <dbReference type="ARBA" id="ARBA00022679"/>
    </source>
</evidence>
<evidence type="ECO:0000313" key="12">
    <source>
        <dbReference type="Proteomes" id="UP000736328"/>
    </source>
</evidence>
<organism evidence="11 12">
    <name type="scientific">candidate division TA06 bacterium</name>
    <dbReference type="NCBI Taxonomy" id="2250710"/>
    <lineage>
        <taxon>Bacteria</taxon>
        <taxon>Bacteria division TA06</taxon>
    </lineage>
</organism>
<dbReference type="SUPFAM" id="SSF81301">
    <property type="entry name" value="Nucleotidyltransferase"/>
    <property type="match status" value="1"/>
</dbReference>
<evidence type="ECO:0000256" key="9">
    <source>
        <dbReference type="ARBA" id="ARBA00038276"/>
    </source>
</evidence>
<dbReference type="PANTHER" id="PTHR33571:SF12">
    <property type="entry name" value="BSL3053 PROTEIN"/>
    <property type="match status" value="1"/>
</dbReference>
<dbReference type="CDD" id="cd05403">
    <property type="entry name" value="NT_KNTase_like"/>
    <property type="match status" value="1"/>
</dbReference>
<keyword evidence="5" id="KW-0479">Metal-binding</keyword>
<proteinExistence type="inferred from homology"/>
<keyword evidence="8" id="KW-0460">Magnesium</keyword>
<accession>A0A933MK60</accession>
<dbReference type="InterPro" id="IPR052038">
    <property type="entry name" value="Type-VII_TA_antitoxin"/>
</dbReference>
<keyword evidence="3" id="KW-0808">Transferase</keyword>
<evidence type="ECO:0000256" key="5">
    <source>
        <dbReference type="ARBA" id="ARBA00022723"/>
    </source>
</evidence>
<dbReference type="PANTHER" id="PTHR33571">
    <property type="entry name" value="SSL8005 PROTEIN"/>
    <property type="match status" value="1"/>
</dbReference>
<dbReference type="GO" id="GO:0016779">
    <property type="term" value="F:nucleotidyltransferase activity"/>
    <property type="evidence" value="ECO:0007669"/>
    <property type="project" value="UniProtKB-KW"/>
</dbReference>
<evidence type="ECO:0000256" key="1">
    <source>
        <dbReference type="ARBA" id="ARBA00001946"/>
    </source>
</evidence>
<comment type="cofactor">
    <cofactor evidence="1">
        <name>Mg(2+)</name>
        <dbReference type="ChEBI" id="CHEBI:18420"/>
    </cofactor>
</comment>
<dbReference type="EMBL" id="JACQXR010000071">
    <property type="protein sequence ID" value="MBI4726678.1"/>
    <property type="molecule type" value="Genomic_DNA"/>
</dbReference>
<evidence type="ECO:0000313" key="11">
    <source>
        <dbReference type="EMBL" id="MBI4726678.1"/>
    </source>
</evidence>
<dbReference type="GO" id="GO:0005524">
    <property type="term" value="F:ATP binding"/>
    <property type="evidence" value="ECO:0007669"/>
    <property type="project" value="UniProtKB-KW"/>
</dbReference>
<dbReference type="InterPro" id="IPR043519">
    <property type="entry name" value="NT_sf"/>
</dbReference>
<reference evidence="11" key="1">
    <citation type="submission" date="2020-07" db="EMBL/GenBank/DDBJ databases">
        <title>Huge and variable diversity of episymbiotic CPR bacteria and DPANN archaea in groundwater ecosystems.</title>
        <authorList>
            <person name="He C.Y."/>
            <person name="Keren R."/>
            <person name="Whittaker M."/>
            <person name="Farag I.F."/>
            <person name="Doudna J."/>
            <person name="Cate J.H.D."/>
            <person name="Banfield J.F."/>
        </authorList>
    </citation>
    <scope>NUCLEOTIDE SEQUENCE</scope>
    <source>
        <strain evidence="11">NC_groundwater_1520_Pr4_B-0.1um_53_5</strain>
    </source>
</reference>
<keyword evidence="6" id="KW-0547">Nucleotide-binding</keyword>
<gene>
    <name evidence="11" type="ORF">HY768_05570</name>
</gene>
<feature type="domain" description="Polymerase nucleotidyl transferase" evidence="10">
    <location>
        <begin position="11"/>
        <end position="52"/>
    </location>
</feature>